<dbReference type="InterPro" id="IPR036663">
    <property type="entry name" value="Fumarylacetoacetase_C_sf"/>
</dbReference>
<keyword evidence="2" id="KW-0479">Metal-binding</keyword>
<dbReference type="SUPFAM" id="SSF56529">
    <property type="entry name" value="FAH"/>
    <property type="match status" value="1"/>
</dbReference>
<evidence type="ECO:0000259" key="3">
    <source>
        <dbReference type="Pfam" id="PF01557"/>
    </source>
</evidence>
<name>M0L4Z9_HALJT</name>
<dbReference type="PANTHER" id="PTHR42796">
    <property type="entry name" value="FUMARYLACETOACETATE HYDROLASE DOMAIN-CONTAINING PROTEIN 2A-RELATED"/>
    <property type="match status" value="1"/>
</dbReference>
<dbReference type="FunFam" id="3.90.850.10:FF:000002">
    <property type="entry name" value="2-hydroxyhepta-2,4-diene-1,7-dioate isomerase"/>
    <property type="match status" value="1"/>
</dbReference>
<keyword evidence="5" id="KW-1185">Reference proteome</keyword>
<dbReference type="GO" id="GO:0016853">
    <property type="term" value="F:isomerase activity"/>
    <property type="evidence" value="ECO:0007669"/>
    <property type="project" value="UniProtKB-KW"/>
</dbReference>
<comment type="similarity">
    <text evidence="1">Belongs to the FAH family.</text>
</comment>
<sequence>MKLGQFRETATEERWPGVVIDDGIVDLTVAGSKAGIDLPAATHEILKIWNWERKIQLAVEYAEETGTALHAKGNVETVAPITDPEKIVAIGLNYRDHAEEGDQEIPERPLVFSKFPSTIVGPDEAVKWDPDYTEAVDYEGELVVIIGEEARSVNEEEALEYIAGYTIGNDVSARDLQLSDEQWVRGKSLDTFAPLGPYIHTPEEIDDIGSLDIWTEVNGKRLQKSNTEHLIFSIAELVAFCSRAFTLEPGDVIFTGTPDGVGYFREPQVLLEDGDTMTVGVDGLGELTNTCRYTD</sequence>
<evidence type="ECO:0000313" key="5">
    <source>
        <dbReference type="Proteomes" id="UP000011524"/>
    </source>
</evidence>
<proteinExistence type="inferred from homology"/>
<dbReference type="OrthoDB" id="6242at2157"/>
<evidence type="ECO:0000256" key="2">
    <source>
        <dbReference type="ARBA" id="ARBA00022723"/>
    </source>
</evidence>
<evidence type="ECO:0000256" key="1">
    <source>
        <dbReference type="ARBA" id="ARBA00010211"/>
    </source>
</evidence>
<dbReference type="Gene3D" id="3.90.850.10">
    <property type="entry name" value="Fumarylacetoacetase-like, C-terminal domain"/>
    <property type="match status" value="1"/>
</dbReference>
<dbReference type="InterPro" id="IPR011234">
    <property type="entry name" value="Fumarylacetoacetase-like_C"/>
</dbReference>
<dbReference type="GO" id="GO:0019752">
    <property type="term" value="P:carboxylic acid metabolic process"/>
    <property type="evidence" value="ECO:0007669"/>
    <property type="project" value="UniProtKB-ARBA"/>
</dbReference>
<organism evidence="4 5">
    <name type="scientific">Haloarcula japonica (strain ATCC 49778 / DSM 6131 / JCM 7785 / NBRC 101032 / NCIMB 13157 / TR-1)</name>
    <dbReference type="NCBI Taxonomy" id="1227453"/>
    <lineage>
        <taxon>Archaea</taxon>
        <taxon>Methanobacteriati</taxon>
        <taxon>Methanobacteriota</taxon>
        <taxon>Stenosarchaea group</taxon>
        <taxon>Halobacteria</taxon>
        <taxon>Halobacteriales</taxon>
        <taxon>Haloarculaceae</taxon>
        <taxon>Haloarcula</taxon>
    </lineage>
</organism>
<accession>M0L4Z9</accession>
<dbReference type="PATRIC" id="fig|1227453.3.peg.4151"/>
<dbReference type="EMBL" id="AOLY01000047">
    <property type="protein sequence ID" value="EMA27050.1"/>
    <property type="molecule type" value="Genomic_DNA"/>
</dbReference>
<dbReference type="eggNOG" id="arCOG00235">
    <property type="taxonomic scope" value="Archaea"/>
</dbReference>
<reference evidence="4 5" key="1">
    <citation type="journal article" date="2014" name="PLoS Genet.">
        <title>Phylogenetically driven sequencing of extremely halophilic archaea reveals strategies for static and dynamic osmo-response.</title>
        <authorList>
            <person name="Becker E.A."/>
            <person name="Seitzer P.M."/>
            <person name="Tritt A."/>
            <person name="Larsen D."/>
            <person name="Krusor M."/>
            <person name="Yao A.I."/>
            <person name="Wu D."/>
            <person name="Madern D."/>
            <person name="Eisen J.A."/>
            <person name="Darling A.E."/>
            <person name="Facciotti M.T."/>
        </authorList>
    </citation>
    <scope>NUCLEOTIDE SEQUENCE [LARGE SCALE GENOMIC DNA]</scope>
    <source>
        <strain evidence="5">ATCC 49778 / DSM 6131 / JCM 7785 / NBRC 101032 / NCIMB 13157 / TR-1</strain>
    </source>
</reference>
<dbReference type="STRING" id="1227453.C444_21136"/>
<dbReference type="InterPro" id="IPR051121">
    <property type="entry name" value="FAH"/>
</dbReference>
<dbReference type="GO" id="GO:0046872">
    <property type="term" value="F:metal ion binding"/>
    <property type="evidence" value="ECO:0007669"/>
    <property type="project" value="UniProtKB-KW"/>
</dbReference>
<dbReference type="AlphaFoldDB" id="M0L4Z9"/>
<dbReference type="PANTHER" id="PTHR42796:SF4">
    <property type="entry name" value="FUMARYLACETOACETATE HYDROLASE DOMAIN-CONTAINING PROTEIN 2A"/>
    <property type="match status" value="1"/>
</dbReference>
<protein>
    <submittedName>
        <fullName evidence="4">5-carboxymethyl-2-hydroxymuconate delta-isomerase</fullName>
    </submittedName>
</protein>
<comment type="caution">
    <text evidence="4">The sequence shown here is derived from an EMBL/GenBank/DDBJ whole genome shotgun (WGS) entry which is preliminary data.</text>
</comment>
<dbReference type="Proteomes" id="UP000011524">
    <property type="component" value="Unassembled WGS sequence"/>
</dbReference>
<dbReference type="Pfam" id="PF01557">
    <property type="entry name" value="FAA_hydrolase"/>
    <property type="match status" value="1"/>
</dbReference>
<evidence type="ECO:0000313" key="4">
    <source>
        <dbReference type="EMBL" id="EMA27050.1"/>
    </source>
</evidence>
<dbReference type="RefSeq" id="WP_004595058.1">
    <property type="nucleotide sequence ID" value="NZ_AOLY01000047.1"/>
</dbReference>
<feature type="domain" description="Fumarylacetoacetase-like C-terminal" evidence="3">
    <location>
        <begin position="86"/>
        <end position="290"/>
    </location>
</feature>
<gene>
    <name evidence="4" type="ORF">C444_21136</name>
</gene>